<dbReference type="InterPro" id="IPR017900">
    <property type="entry name" value="4Fe4S_Fe_S_CS"/>
</dbReference>
<protein>
    <submittedName>
        <fullName evidence="7">tRNA epoxyqueuosine(34) reductase QueG</fullName>
        <ecNumber evidence="7">1.17.99.6</ecNumber>
    </submittedName>
</protein>
<dbReference type="InterPro" id="IPR013542">
    <property type="entry name" value="QueG_DUF1730"/>
</dbReference>
<evidence type="ECO:0000256" key="3">
    <source>
        <dbReference type="ARBA" id="ARBA00023002"/>
    </source>
</evidence>
<dbReference type="GO" id="GO:0008616">
    <property type="term" value="P:tRNA queuosine(34) biosynthetic process"/>
    <property type="evidence" value="ECO:0007669"/>
    <property type="project" value="InterPro"/>
</dbReference>
<dbReference type="SUPFAM" id="SSF46548">
    <property type="entry name" value="alpha-helical ferredoxin"/>
    <property type="match status" value="1"/>
</dbReference>
<dbReference type="RefSeq" id="WP_271012088.1">
    <property type="nucleotide sequence ID" value="NZ_JAQIFT010000040.1"/>
</dbReference>
<dbReference type="EC" id="1.17.99.6" evidence="7"/>
<organism evidence="7 8">
    <name type="scientific">Holtiella tumoricola</name>
    <dbReference type="NCBI Taxonomy" id="3018743"/>
    <lineage>
        <taxon>Bacteria</taxon>
        <taxon>Bacillati</taxon>
        <taxon>Bacillota</taxon>
        <taxon>Clostridia</taxon>
        <taxon>Lachnospirales</taxon>
        <taxon>Cellulosilyticaceae</taxon>
        <taxon>Holtiella</taxon>
    </lineage>
</organism>
<dbReference type="Pfam" id="PF13484">
    <property type="entry name" value="Fer4_16"/>
    <property type="match status" value="1"/>
</dbReference>
<evidence type="ECO:0000256" key="1">
    <source>
        <dbReference type="ARBA" id="ARBA00022485"/>
    </source>
</evidence>
<evidence type="ECO:0000256" key="2">
    <source>
        <dbReference type="ARBA" id="ARBA00022723"/>
    </source>
</evidence>
<dbReference type="PROSITE" id="PS00198">
    <property type="entry name" value="4FE4S_FER_1"/>
    <property type="match status" value="1"/>
</dbReference>
<keyword evidence="5" id="KW-0411">Iron-sulfur</keyword>
<evidence type="ECO:0000256" key="5">
    <source>
        <dbReference type="ARBA" id="ARBA00023014"/>
    </source>
</evidence>
<reference evidence="7" key="1">
    <citation type="journal article" date="2023" name="Int. J. Syst. Evol. Microbiol.">
        <title>&lt;i&gt;Holtiella tumoricola&lt;/i&gt; gen. nov. sp. nov., isolated from a human clinical sample.</title>
        <authorList>
            <person name="Allen-Vercoe E."/>
            <person name="Daigneault M.C."/>
            <person name="Vancuren S.J."/>
            <person name="Cochrane K."/>
            <person name="O'Neal L.L."/>
            <person name="Sankaranarayanan K."/>
            <person name="Lawson P.A."/>
        </authorList>
    </citation>
    <scope>NUCLEOTIDE SEQUENCE</scope>
    <source>
        <strain evidence="7">CC70A</strain>
    </source>
</reference>
<dbReference type="AlphaFoldDB" id="A0AA42J110"/>
<dbReference type="PANTHER" id="PTHR30002">
    <property type="entry name" value="EPOXYQUEUOSINE REDUCTASE"/>
    <property type="match status" value="1"/>
</dbReference>
<evidence type="ECO:0000256" key="4">
    <source>
        <dbReference type="ARBA" id="ARBA00023004"/>
    </source>
</evidence>
<dbReference type="NCBIfam" id="TIGR00276">
    <property type="entry name" value="tRNA epoxyqueuosine(34) reductase QueG"/>
    <property type="match status" value="1"/>
</dbReference>
<proteinExistence type="predicted"/>
<evidence type="ECO:0000259" key="6">
    <source>
        <dbReference type="Pfam" id="PF08331"/>
    </source>
</evidence>
<dbReference type="GO" id="GO:0046872">
    <property type="term" value="F:metal ion binding"/>
    <property type="evidence" value="ECO:0007669"/>
    <property type="project" value="UniProtKB-KW"/>
</dbReference>
<dbReference type="Pfam" id="PF08331">
    <property type="entry name" value="QueG_DUF1730"/>
    <property type="match status" value="1"/>
</dbReference>
<evidence type="ECO:0000313" key="8">
    <source>
        <dbReference type="Proteomes" id="UP001169242"/>
    </source>
</evidence>
<sequence length="327" mass="37665">MLKEQIQDFCKAQGLTTIGFIPCRRFDELRGFYEKRQEAKLQNEFETSEIDERINPRHYMEEAKTIISIAFPYAESIPTQAEPNGFSVYTKRLDYHRVVKQYLVALCDYIESLGGKAMAFVDSNTLPERYIAYLAGLGFIGRNNMLITKTYGSYVFLGEILTDLEIVCEDQRNFEEMGSYVECGTCTNCYKACPTCSINKARINPNICLSYLTQKKELTHQEMGLLKGNVFGCDFCQIECPYNKDITSSTLEAFSTLDYMNDEARIYAEMDNKYFKEKMASTSCGWRGKNVIKRNAIIHMHQKGESIDQFRGESSYINSYIDRLSEK</sequence>
<keyword evidence="8" id="KW-1185">Reference proteome</keyword>
<keyword evidence="2" id="KW-0479">Metal-binding</keyword>
<keyword evidence="4" id="KW-0408">Iron</keyword>
<name>A0AA42J110_9FIRM</name>
<keyword evidence="3 7" id="KW-0560">Oxidoreductase</keyword>
<dbReference type="EMBL" id="JAQIFT010000040">
    <property type="protein sequence ID" value="MDA3731746.1"/>
    <property type="molecule type" value="Genomic_DNA"/>
</dbReference>
<comment type="caution">
    <text evidence="7">The sequence shown here is derived from an EMBL/GenBank/DDBJ whole genome shotgun (WGS) entry which is preliminary data.</text>
</comment>
<dbReference type="PANTHER" id="PTHR30002:SF4">
    <property type="entry name" value="EPOXYQUEUOSINE REDUCTASE"/>
    <property type="match status" value="1"/>
</dbReference>
<dbReference type="GO" id="GO:0052693">
    <property type="term" value="F:epoxyqueuosine reductase activity"/>
    <property type="evidence" value="ECO:0007669"/>
    <property type="project" value="UniProtKB-EC"/>
</dbReference>
<dbReference type="GO" id="GO:0051539">
    <property type="term" value="F:4 iron, 4 sulfur cluster binding"/>
    <property type="evidence" value="ECO:0007669"/>
    <property type="project" value="UniProtKB-KW"/>
</dbReference>
<evidence type="ECO:0000313" key="7">
    <source>
        <dbReference type="EMBL" id="MDA3731746.1"/>
    </source>
</evidence>
<feature type="domain" description="DUF1730" evidence="6">
    <location>
        <begin position="53"/>
        <end position="123"/>
    </location>
</feature>
<gene>
    <name evidence="7" type="primary">queG</name>
    <name evidence="7" type="ORF">PBV87_09680</name>
</gene>
<accession>A0AA42J110</accession>
<dbReference type="InterPro" id="IPR004453">
    <property type="entry name" value="QueG"/>
</dbReference>
<keyword evidence="1" id="KW-0004">4Fe-4S</keyword>
<dbReference type="Proteomes" id="UP001169242">
    <property type="component" value="Unassembled WGS sequence"/>
</dbReference>